<keyword evidence="2" id="KW-1185">Reference proteome</keyword>
<dbReference type="Proteomes" id="UP000253426">
    <property type="component" value="Unassembled WGS sequence"/>
</dbReference>
<dbReference type="AlphaFoldDB" id="A0A366HTX5"/>
<evidence type="ECO:0000313" key="2">
    <source>
        <dbReference type="Proteomes" id="UP000253426"/>
    </source>
</evidence>
<reference evidence="1 2" key="1">
    <citation type="submission" date="2018-06" db="EMBL/GenBank/DDBJ databases">
        <title>Genomic Encyclopedia of Type Strains, Phase IV (KMG-IV): sequencing the most valuable type-strain genomes for metagenomic binning, comparative biology and taxonomic classification.</title>
        <authorList>
            <person name="Goeker M."/>
        </authorList>
    </citation>
    <scope>NUCLEOTIDE SEQUENCE [LARGE SCALE GENOMIC DNA]</scope>
    <source>
        <strain evidence="1 2">DSM 25532</strain>
    </source>
</reference>
<sequence length="90" mass="10361">MTDGFCKHPFCLELPAEGGFRRAEFCSTSCRVGYHRHHKKRLRALYTNLTAYAWSQSPLPFLVRDHAVEVYRISHGLPARKRGQSLSDQV</sequence>
<evidence type="ECO:0000313" key="1">
    <source>
        <dbReference type="EMBL" id="RBP46383.1"/>
    </source>
</evidence>
<proteinExistence type="predicted"/>
<gene>
    <name evidence="1" type="ORF">DES53_102774</name>
</gene>
<dbReference type="EMBL" id="QNRR01000002">
    <property type="protein sequence ID" value="RBP46383.1"/>
    <property type="molecule type" value="Genomic_DNA"/>
</dbReference>
<name>A0A366HTX5_9BACT</name>
<accession>A0A366HTX5</accession>
<protein>
    <submittedName>
        <fullName evidence="1">Uncharacterized protein</fullName>
    </submittedName>
</protein>
<comment type="caution">
    <text evidence="1">The sequence shown here is derived from an EMBL/GenBank/DDBJ whole genome shotgun (WGS) entry which is preliminary data.</text>
</comment>
<organism evidence="1 2">
    <name type="scientific">Roseimicrobium gellanilyticum</name>
    <dbReference type="NCBI Taxonomy" id="748857"/>
    <lineage>
        <taxon>Bacteria</taxon>
        <taxon>Pseudomonadati</taxon>
        <taxon>Verrucomicrobiota</taxon>
        <taxon>Verrucomicrobiia</taxon>
        <taxon>Verrucomicrobiales</taxon>
        <taxon>Verrucomicrobiaceae</taxon>
        <taxon>Roseimicrobium</taxon>
    </lineage>
</organism>